<dbReference type="GeneID" id="9688168"/>
<sequence>MSPPPPAPSEAWVLRSSPSEWDAHAREATAARVHGLCVLDVTHRNIFSYAQGSMDLIRCVHYRVVPIRPRSRGERRSLRTLPGVSLRPSLAFNPRPRRLSTPSDAFELHPAIALYGTTLRKDLDAVLPPAMVKDATRVCDAARLDDAFEVRRNVVNLKKVLLHSWHRAEPLEKELRRLSTFYRCARAHHPSQIHPSGPPPFRRPNPSRTRRRDASFETGFANVHRYRDVCVAHQRLKGATHAVFDGRMMMKQIACVARHPSVERCKKLRGLPGTLTTSSWLANARRFLGDEGVDGFAEFAGGRGKGKGDGGGAAEARAEEEEEDEEEEAPDADADANVYDDDANAVRAQLASFTSLAASLLPGWPAHALAYLERALVARGGAKALSIRRVLYTGSHTTGSAWWTPILKDFARRLSPPRHLRLLQGAAPATRELSHWLDEILTRPRARLFVAGDASSGRATDFVPAGFEIGNAIASYARVVRRVLYAGPRTTASAR</sequence>
<evidence type="ECO:0000256" key="1">
    <source>
        <dbReference type="SAM" id="MobiDB-lite"/>
    </source>
</evidence>
<dbReference type="EMBL" id="GG663746">
    <property type="protein sequence ID" value="EEH53547.1"/>
    <property type="molecule type" value="Genomic_DNA"/>
</dbReference>
<feature type="compositionally biased region" description="Acidic residues" evidence="1">
    <location>
        <begin position="318"/>
        <end position="334"/>
    </location>
</feature>
<protein>
    <submittedName>
        <fullName evidence="2">Predicted protein</fullName>
    </submittedName>
</protein>
<feature type="region of interest" description="Disordered" evidence="1">
    <location>
        <begin position="301"/>
        <end position="334"/>
    </location>
</feature>
<name>C1N442_MICPC</name>
<dbReference type="AlphaFoldDB" id="C1N442"/>
<dbReference type="KEGG" id="mpp:MICPUCDRAFT_52402"/>
<dbReference type="RefSeq" id="XP_003062728.1">
    <property type="nucleotide sequence ID" value="XM_003062682.1"/>
</dbReference>
<dbReference type="Proteomes" id="UP000001876">
    <property type="component" value="Unassembled WGS sequence"/>
</dbReference>
<evidence type="ECO:0000313" key="3">
    <source>
        <dbReference type="Proteomes" id="UP000001876"/>
    </source>
</evidence>
<proteinExistence type="predicted"/>
<evidence type="ECO:0000313" key="2">
    <source>
        <dbReference type="EMBL" id="EEH53547.1"/>
    </source>
</evidence>
<accession>C1N442</accession>
<dbReference type="OrthoDB" id="2124888at2759"/>
<organism evidence="3">
    <name type="scientific">Micromonas pusilla (strain CCMP1545)</name>
    <name type="common">Picoplanktonic green alga</name>
    <dbReference type="NCBI Taxonomy" id="564608"/>
    <lineage>
        <taxon>Eukaryota</taxon>
        <taxon>Viridiplantae</taxon>
        <taxon>Chlorophyta</taxon>
        <taxon>Mamiellophyceae</taxon>
        <taxon>Mamiellales</taxon>
        <taxon>Mamiellaceae</taxon>
        <taxon>Micromonas</taxon>
    </lineage>
</organism>
<feature type="region of interest" description="Disordered" evidence="1">
    <location>
        <begin position="189"/>
        <end position="213"/>
    </location>
</feature>
<reference evidence="2 3" key="1">
    <citation type="journal article" date="2009" name="Science">
        <title>Green evolution and dynamic adaptations revealed by genomes of the marine picoeukaryotes Micromonas.</title>
        <authorList>
            <person name="Worden A.Z."/>
            <person name="Lee J.H."/>
            <person name="Mock T."/>
            <person name="Rouze P."/>
            <person name="Simmons M.P."/>
            <person name="Aerts A.L."/>
            <person name="Allen A.E."/>
            <person name="Cuvelier M.L."/>
            <person name="Derelle E."/>
            <person name="Everett M.V."/>
            <person name="Foulon E."/>
            <person name="Grimwood J."/>
            <person name="Gundlach H."/>
            <person name="Henrissat B."/>
            <person name="Napoli C."/>
            <person name="McDonald S.M."/>
            <person name="Parker M.S."/>
            <person name="Rombauts S."/>
            <person name="Salamov A."/>
            <person name="Von Dassow P."/>
            <person name="Badger J.H."/>
            <person name="Coutinho P.M."/>
            <person name="Demir E."/>
            <person name="Dubchak I."/>
            <person name="Gentemann C."/>
            <person name="Eikrem W."/>
            <person name="Gready J.E."/>
            <person name="John U."/>
            <person name="Lanier W."/>
            <person name="Lindquist E.A."/>
            <person name="Lucas S."/>
            <person name="Mayer K.F."/>
            <person name="Moreau H."/>
            <person name="Not F."/>
            <person name="Otillar R."/>
            <person name="Panaud O."/>
            <person name="Pangilinan J."/>
            <person name="Paulsen I."/>
            <person name="Piegu B."/>
            <person name="Poliakov A."/>
            <person name="Robbens S."/>
            <person name="Schmutz J."/>
            <person name="Toulza E."/>
            <person name="Wyss T."/>
            <person name="Zelensky A."/>
            <person name="Zhou K."/>
            <person name="Armbrust E.V."/>
            <person name="Bhattacharya D."/>
            <person name="Goodenough U.W."/>
            <person name="Van de Peer Y."/>
            <person name="Grigoriev I.V."/>
        </authorList>
    </citation>
    <scope>NUCLEOTIDE SEQUENCE [LARGE SCALE GENOMIC DNA]</scope>
    <source>
        <strain evidence="2 3">CCMP1545</strain>
    </source>
</reference>
<keyword evidence="3" id="KW-1185">Reference proteome</keyword>
<gene>
    <name evidence="2" type="ORF">MICPUCDRAFT_52402</name>
</gene>